<evidence type="ECO:0000256" key="1">
    <source>
        <dbReference type="ARBA" id="ARBA00006484"/>
    </source>
</evidence>
<dbReference type="PANTHER" id="PTHR44169:SF6">
    <property type="entry name" value="NADPH-DEPENDENT 1-ACYLDIHYDROXYACETONE PHOSPHATE REDUCTASE"/>
    <property type="match status" value="1"/>
</dbReference>
<keyword evidence="5" id="KW-1185">Reference proteome</keyword>
<dbReference type="PRINTS" id="PR00081">
    <property type="entry name" value="GDHRDH"/>
</dbReference>
<dbReference type="InterPro" id="IPR036291">
    <property type="entry name" value="NAD(P)-bd_dom_sf"/>
</dbReference>
<comment type="similarity">
    <text evidence="1 3">Belongs to the short-chain dehydrogenases/reductases (SDR) family.</text>
</comment>
<keyword evidence="2" id="KW-0560">Oxidoreductase</keyword>
<dbReference type="InterPro" id="IPR002347">
    <property type="entry name" value="SDR_fam"/>
</dbReference>
<dbReference type="Proteomes" id="UP000669179">
    <property type="component" value="Unassembled WGS sequence"/>
</dbReference>
<accession>A0A939PMQ2</accession>
<protein>
    <submittedName>
        <fullName evidence="4">SDR family oxidoreductase</fullName>
    </submittedName>
</protein>
<dbReference type="RefSeq" id="WP_208260751.1">
    <property type="nucleotide sequence ID" value="NZ_JAGEOJ010000017.1"/>
</dbReference>
<comment type="caution">
    <text evidence="4">The sequence shown here is derived from an EMBL/GenBank/DDBJ whole genome shotgun (WGS) entry which is preliminary data.</text>
</comment>
<organism evidence="4 5">
    <name type="scientific">Actinomadura barringtoniae</name>
    <dbReference type="NCBI Taxonomy" id="1427535"/>
    <lineage>
        <taxon>Bacteria</taxon>
        <taxon>Bacillati</taxon>
        <taxon>Actinomycetota</taxon>
        <taxon>Actinomycetes</taxon>
        <taxon>Streptosporangiales</taxon>
        <taxon>Thermomonosporaceae</taxon>
        <taxon>Actinomadura</taxon>
    </lineage>
</organism>
<dbReference type="GO" id="GO:0016491">
    <property type="term" value="F:oxidoreductase activity"/>
    <property type="evidence" value="ECO:0007669"/>
    <property type="project" value="UniProtKB-KW"/>
</dbReference>
<dbReference type="CDD" id="cd05374">
    <property type="entry name" value="17beta-HSD-like_SDR_c"/>
    <property type="match status" value="1"/>
</dbReference>
<evidence type="ECO:0000313" key="4">
    <source>
        <dbReference type="EMBL" id="MBO2452729.1"/>
    </source>
</evidence>
<reference evidence="4" key="1">
    <citation type="submission" date="2021-03" db="EMBL/GenBank/DDBJ databases">
        <authorList>
            <person name="Kanchanasin P."/>
            <person name="Saeng-In P."/>
            <person name="Phongsopitanun W."/>
            <person name="Yuki M."/>
            <person name="Kudo T."/>
            <person name="Ohkuma M."/>
            <person name="Tanasupawat S."/>
        </authorList>
    </citation>
    <scope>NUCLEOTIDE SEQUENCE</scope>
    <source>
        <strain evidence="4">GKU 128</strain>
    </source>
</reference>
<dbReference type="Gene3D" id="3.40.50.720">
    <property type="entry name" value="NAD(P)-binding Rossmann-like Domain"/>
    <property type="match status" value="1"/>
</dbReference>
<proteinExistence type="inferred from homology"/>
<dbReference type="AlphaFoldDB" id="A0A939PMQ2"/>
<dbReference type="SUPFAM" id="SSF51735">
    <property type="entry name" value="NAD(P)-binding Rossmann-fold domains"/>
    <property type="match status" value="1"/>
</dbReference>
<dbReference type="EMBL" id="JAGEOJ010000017">
    <property type="protein sequence ID" value="MBO2452729.1"/>
    <property type="molecule type" value="Genomic_DNA"/>
</dbReference>
<sequence>MSTRTVLITGAAGGIGSATARRLTEMGWEVYGGVRRASDTDRLPAGVHPLVLDVTDEETIAAAAKDVEARTGSRGLDALVNNAGVIVQGPAELVPMEAWRRQFDINLFGLVAVTQAVLPMLRAGGGGRIVNVGAISARVTAPTLGPIAASKAAVASLSETLRMELRTFGVQVSLVEPGALQTEIFDKAGDAARAAGLRGTAADQRLYGPMTAAVEKATANMKPGPVDAAVKRIVDALTARRAATRTLAGRDARMFAVLTKLPDRTRDRLVSRALGV</sequence>
<gene>
    <name evidence="4" type="ORF">J4573_36950</name>
</gene>
<name>A0A939PMQ2_9ACTN</name>
<evidence type="ECO:0000313" key="5">
    <source>
        <dbReference type="Proteomes" id="UP000669179"/>
    </source>
</evidence>
<evidence type="ECO:0000256" key="2">
    <source>
        <dbReference type="ARBA" id="ARBA00023002"/>
    </source>
</evidence>
<evidence type="ECO:0000256" key="3">
    <source>
        <dbReference type="RuleBase" id="RU000363"/>
    </source>
</evidence>
<dbReference type="PANTHER" id="PTHR44169">
    <property type="entry name" value="NADPH-DEPENDENT 1-ACYLDIHYDROXYACETONE PHOSPHATE REDUCTASE"/>
    <property type="match status" value="1"/>
</dbReference>
<dbReference type="Pfam" id="PF00106">
    <property type="entry name" value="adh_short"/>
    <property type="match status" value="1"/>
</dbReference>
<dbReference type="PRINTS" id="PR00080">
    <property type="entry name" value="SDRFAMILY"/>
</dbReference>